<keyword evidence="1" id="KW-0378">Hydrolase</keyword>
<evidence type="ECO:0000313" key="4">
    <source>
        <dbReference type="Proteomes" id="UP000236846"/>
    </source>
</evidence>
<dbReference type="Pfam" id="PF02834">
    <property type="entry name" value="LigT_PEase"/>
    <property type="match status" value="1"/>
</dbReference>
<organism evidence="3 4">
    <name type="scientific">Candidatus Brennerbacteria bacterium CG11_big_fil_rev_8_21_14_0_20_43_10</name>
    <dbReference type="NCBI Taxonomy" id="1974523"/>
    <lineage>
        <taxon>Bacteria</taxon>
        <taxon>Candidatus Brenneribacteriota</taxon>
    </lineage>
</organism>
<proteinExistence type="predicted"/>
<name>A0A2H0PWZ3_9BACT</name>
<accession>A0A2H0PWZ3</accession>
<feature type="domain" description="Phosphoesterase HXTX" evidence="2">
    <location>
        <begin position="23"/>
        <end position="93"/>
    </location>
</feature>
<dbReference type="InterPro" id="IPR004175">
    <property type="entry name" value="RNA_CPDase"/>
</dbReference>
<dbReference type="GO" id="GO:0004113">
    <property type="term" value="F:2',3'-cyclic-nucleotide 3'-phosphodiesterase activity"/>
    <property type="evidence" value="ECO:0007669"/>
    <property type="project" value="InterPro"/>
</dbReference>
<dbReference type="InterPro" id="IPR014051">
    <property type="entry name" value="Phosphoesterase_HXTX"/>
</dbReference>
<dbReference type="Proteomes" id="UP000236846">
    <property type="component" value="Unassembled WGS sequence"/>
</dbReference>
<comment type="caution">
    <text evidence="3">The sequence shown here is derived from an EMBL/GenBank/DDBJ whole genome shotgun (WGS) entry which is preliminary data.</text>
</comment>
<dbReference type="EMBL" id="PCXE01000017">
    <property type="protein sequence ID" value="PIR26571.1"/>
    <property type="molecule type" value="Genomic_DNA"/>
</dbReference>
<evidence type="ECO:0000259" key="2">
    <source>
        <dbReference type="Pfam" id="PF02834"/>
    </source>
</evidence>
<sequence>MDTQRVFLAILIPDTVKQKIGRNVQKEITTCKQAHWIPQKNWHVTVLPPQYWNEDDIRYRMDVLQDRITQQPFSITLSKIELGPNKRNPRMVWVVGEPSVEYDSCVKQVISILRESEVEPERIKQNRENIVHITLARFPAIFSSRMQWTDKIIHETFPVDHIELWHVDLKRTGAEYTQIGNIQFVNDK</sequence>
<dbReference type="GO" id="GO:0008664">
    <property type="term" value="F:RNA 2',3'-cyclic 3'-phosphodiesterase activity"/>
    <property type="evidence" value="ECO:0007669"/>
    <property type="project" value="InterPro"/>
</dbReference>
<dbReference type="InterPro" id="IPR009097">
    <property type="entry name" value="Cyclic_Pdiesterase"/>
</dbReference>
<dbReference type="SUPFAM" id="SSF55144">
    <property type="entry name" value="LigT-like"/>
    <property type="match status" value="1"/>
</dbReference>
<reference evidence="3 4" key="1">
    <citation type="submission" date="2017-09" db="EMBL/GenBank/DDBJ databases">
        <title>Depth-based differentiation of microbial function through sediment-hosted aquifers and enrichment of novel symbionts in the deep terrestrial subsurface.</title>
        <authorList>
            <person name="Probst A.J."/>
            <person name="Ladd B."/>
            <person name="Jarett J.K."/>
            <person name="Geller-Mcgrath D.E."/>
            <person name="Sieber C.M."/>
            <person name="Emerson J.B."/>
            <person name="Anantharaman K."/>
            <person name="Thomas B.C."/>
            <person name="Malmstrom R."/>
            <person name="Stieglmeier M."/>
            <person name="Klingl A."/>
            <person name="Woyke T."/>
            <person name="Ryan C.M."/>
            <person name="Banfield J.F."/>
        </authorList>
    </citation>
    <scope>NUCLEOTIDE SEQUENCE [LARGE SCALE GENOMIC DNA]</scope>
    <source>
        <strain evidence="3">CG11_big_fil_rev_8_21_14_0_20_43_10</strain>
    </source>
</reference>
<gene>
    <name evidence="3" type="ORF">COV41_00880</name>
</gene>
<dbReference type="PANTHER" id="PTHR35561">
    <property type="entry name" value="RNA 2',3'-CYCLIC PHOSPHODIESTERASE"/>
    <property type="match status" value="1"/>
</dbReference>
<evidence type="ECO:0000313" key="3">
    <source>
        <dbReference type="EMBL" id="PIR26571.1"/>
    </source>
</evidence>
<dbReference type="PANTHER" id="PTHR35561:SF1">
    <property type="entry name" value="RNA 2',3'-CYCLIC PHOSPHODIESTERASE"/>
    <property type="match status" value="1"/>
</dbReference>
<protein>
    <recommendedName>
        <fullName evidence="2">Phosphoesterase HXTX domain-containing protein</fullName>
    </recommendedName>
</protein>
<evidence type="ECO:0000256" key="1">
    <source>
        <dbReference type="ARBA" id="ARBA00022801"/>
    </source>
</evidence>
<dbReference type="AlphaFoldDB" id="A0A2H0PWZ3"/>
<dbReference type="Gene3D" id="3.90.1140.10">
    <property type="entry name" value="Cyclic phosphodiesterase"/>
    <property type="match status" value="1"/>
</dbReference>